<evidence type="ECO:0000313" key="14">
    <source>
        <dbReference type="EMBL" id="MDR7360665.1"/>
    </source>
</evidence>
<feature type="transmembrane region" description="Helical" evidence="12">
    <location>
        <begin position="45"/>
        <end position="66"/>
    </location>
</feature>
<dbReference type="SMART" id="SM00387">
    <property type="entry name" value="HATPase_c"/>
    <property type="match status" value="1"/>
</dbReference>
<dbReference type="CDD" id="cd16917">
    <property type="entry name" value="HATPase_UhpB-NarQ-NarX-like"/>
    <property type="match status" value="1"/>
</dbReference>
<dbReference type="Gene3D" id="3.30.565.10">
    <property type="entry name" value="Histidine kinase-like ATPase, C-terminal domain"/>
    <property type="match status" value="1"/>
</dbReference>
<protein>
    <recommendedName>
        <fullName evidence="3">histidine kinase</fullName>
        <ecNumber evidence="3">2.7.13.3</ecNumber>
    </recommendedName>
</protein>
<evidence type="ECO:0000256" key="9">
    <source>
        <dbReference type="ARBA" id="ARBA00022840"/>
    </source>
</evidence>
<keyword evidence="11" id="KW-0902">Two-component regulatory system</keyword>
<dbReference type="Gene3D" id="1.20.5.1930">
    <property type="match status" value="1"/>
</dbReference>
<dbReference type="InterPro" id="IPR036890">
    <property type="entry name" value="HATPase_C_sf"/>
</dbReference>
<evidence type="ECO:0000256" key="8">
    <source>
        <dbReference type="ARBA" id="ARBA00022777"/>
    </source>
</evidence>
<dbReference type="Pfam" id="PF00672">
    <property type="entry name" value="HAMP"/>
    <property type="match status" value="1"/>
</dbReference>
<sequence>MVRERAGSLFWRVCVTNAVVFLLGTLVLVLAPVTVSERPLWSEVVVVSVGAAVIVVLNALLLRSLLRPMDRLTSAMASIDPRHPGQRLDEVGSGPAQPLVRSFNAMLDRLEVERSVSTARALHAQEAERQRISQELHDEVGQSLTAVLLGLKQAIRTAPPEVVEELEQARETTRASLEEVRRISQALRPGVLADLGLVDSLSSLASDLTARTGVVVTRGFGPGLPSLAPETELVVYRVAQEALTNVARHARAERVHLGLTRRGDALVLRVADDGVGIGGAPVGAGVQGMQERAQMVGGRLSVGANEGGGTEVLLDVPLDAPGAAA</sequence>
<proteinExistence type="predicted"/>
<dbReference type="Pfam" id="PF02518">
    <property type="entry name" value="HATPase_c"/>
    <property type="match status" value="1"/>
</dbReference>
<dbReference type="EMBL" id="JAVDYG010000001">
    <property type="protein sequence ID" value="MDR7360665.1"/>
    <property type="molecule type" value="Genomic_DNA"/>
</dbReference>
<evidence type="ECO:0000256" key="10">
    <source>
        <dbReference type="ARBA" id="ARBA00022989"/>
    </source>
</evidence>
<feature type="domain" description="HAMP" evidence="13">
    <location>
        <begin position="63"/>
        <end position="115"/>
    </location>
</feature>
<evidence type="ECO:0000256" key="4">
    <source>
        <dbReference type="ARBA" id="ARBA00022553"/>
    </source>
</evidence>
<evidence type="ECO:0000256" key="6">
    <source>
        <dbReference type="ARBA" id="ARBA00022692"/>
    </source>
</evidence>
<dbReference type="InterPro" id="IPR003660">
    <property type="entry name" value="HAMP_dom"/>
</dbReference>
<dbReference type="Pfam" id="PF07730">
    <property type="entry name" value="HisKA_3"/>
    <property type="match status" value="1"/>
</dbReference>
<keyword evidence="5 14" id="KW-0808">Transferase</keyword>
<evidence type="ECO:0000256" key="11">
    <source>
        <dbReference type="ARBA" id="ARBA00023012"/>
    </source>
</evidence>
<keyword evidence="4" id="KW-0597">Phosphoprotein</keyword>
<evidence type="ECO:0000256" key="2">
    <source>
        <dbReference type="ARBA" id="ARBA00004370"/>
    </source>
</evidence>
<dbReference type="InterPro" id="IPR011712">
    <property type="entry name" value="Sig_transdc_His_kin_sub3_dim/P"/>
</dbReference>
<dbReference type="RefSeq" id="WP_310297464.1">
    <property type="nucleotide sequence ID" value="NZ_BAAAPS010000011.1"/>
</dbReference>
<organism evidence="14 15">
    <name type="scientific">Nocardioides marmoribigeumensis</name>
    <dbReference type="NCBI Taxonomy" id="433649"/>
    <lineage>
        <taxon>Bacteria</taxon>
        <taxon>Bacillati</taxon>
        <taxon>Actinomycetota</taxon>
        <taxon>Actinomycetes</taxon>
        <taxon>Propionibacteriales</taxon>
        <taxon>Nocardioidaceae</taxon>
        <taxon>Nocardioides</taxon>
    </lineage>
</organism>
<evidence type="ECO:0000259" key="13">
    <source>
        <dbReference type="PROSITE" id="PS50885"/>
    </source>
</evidence>
<name>A0ABU2BPV8_9ACTN</name>
<evidence type="ECO:0000256" key="12">
    <source>
        <dbReference type="SAM" id="Phobius"/>
    </source>
</evidence>
<keyword evidence="15" id="KW-1185">Reference proteome</keyword>
<keyword evidence="10 12" id="KW-1133">Transmembrane helix</keyword>
<dbReference type="PANTHER" id="PTHR24421:SF10">
    <property type="entry name" value="NITRATE_NITRITE SENSOR PROTEIN NARQ"/>
    <property type="match status" value="1"/>
</dbReference>
<comment type="caution">
    <text evidence="14">The sequence shown here is derived from an EMBL/GenBank/DDBJ whole genome shotgun (WGS) entry which is preliminary data.</text>
</comment>
<comment type="subcellular location">
    <subcellularLocation>
        <location evidence="2">Membrane</location>
    </subcellularLocation>
</comment>
<gene>
    <name evidence="14" type="ORF">J2S63_000218</name>
</gene>
<feature type="transmembrane region" description="Helical" evidence="12">
    <location>
        <begin position="9"/>
        <end position="33"/>
    </location>
</feature>
<evidence type="ECO:0000256" key="5">
    <source>
        <dbReference type="ARBA" id="ARBA00022679"/>
    </source>
</evidence>
<keyword evidence="7" id="KW-0547">Nucleotide-binding</keyword>
<evidence type="ECO:0000256" key="3">
    <source>
        <dbReference type="ARBA" id="ARBA00012438"/>
    </source>
</evidence>
<accession>A0ABU2BPV8</accession>
<dbReference type="Proteomes" id="UP001183648">
    <property type="component" value="Unassembled WGS sequence"/>
</dbReference>
<dbReference type="SUPFAM" id="SSF55874">
    <property type="entry name" value="ATPase domain of HSP90 chaperone/DNA topoisomerase II/histidine kinase"/>
    <property type="match status" value="1"/>
</dbReference>
<keyword evidence="12" id="KW-0472">Membrane</keyword>
<dbReference type="CDD" id="cd06225">
    <property type="entry name" value="HAMP"/>
    <property type="match status" value="1"/>
</dbReference>
<keyword evidence="9" id="KW-0067">ATP-binding</keyword>
<keyword evidence="6 12" id="KW-0812">Transmembrane</keyword>
<evidence type="ECO:0000256" key="1">
    <source>
        <dbReference type="ARBA" id="ARBA00000085"/>
    </source>
</evidence>
<dbReference type="SMART" id="SM00304">
    <property type="entry name" value="HAMP"/>
    <property type="match status" value="1"/>
</dbReference>
<dbReference type="InterPro" id="IPR050482">
    <property type="entry name" value="Sensor_HK_TwoCompSys"/>
</dbReference>
<dbReference type="GO" id="GO:0004673">
    <property type="term" value="F:protein histidine kinase activity"/>
    <property type="evidence" value="ECO:0007669"/>
    <property type="project" value="UniProtKB-EC"/>
</dbReference>
<comment type="catalytic activity">
    <reaction evidence="1">
        <text>ATP + protein L-histidine = ADP + protein N-phospho-L-histidine.</text>
        <dbReference type="EC" id="2.7.13.3"/>
    </reaction>
</comment>
<keyword evidence="8 14" id="KW-0418">Kinase</keyword>
<dbReference type="EC" id="2.7.13.3" evidence="3"/>
<dbReference type="InterPro" id="IPR003594">
    <property type="entry name" value="HATPase_dom"/>
</dbReference>
<evidence type="ECO:0000313" key="15">
    <source>
        <dbReference type="Proteomes" id="UP001183648"/>
    </source>
</evidence>
<reference evidence="14 15" key="1">
    <citation type="submission" date="2023-07" db="EMBL/GenBank/DDBJ databases">
        <title>Sequencing the genomes of 1000 actinobacteria strains.</title>
        <authorList>
            <person name="Klenk H.-P."/>
        </authorList>
    </citation>
    <scope>NUCLEOTIDE SEQUENCE [LARGE SCALE GENOMIC DNA]</scope>
    <source>
        <strain evidence="14 15">DSM 19426</strain>
    </source>
</reference>
<dbReference type="PROSITE" id="PS50885">
    <property type="entry name" value="HAMP"/>
    <property type="match status" value="1"/>
</dbReference>
<dbReference type="PANTHER" id="PTHR24421">
    <property type="entry name" value="NITRATE/NITRITE SENSOR PROTEIN NARX-RELATED"/>
    <property type="match status" value="1"/>
</dbReference>
<evidence type="ECO:0000256" key="7">
    <source>
        <dbReference type="ARBA" id="ARBA00022741"/>
    </source>
</evidence>